<dbReference type="CDD" id="cd00096">
    <property type="entry name" value="Ig"/>
    <property type="match status" value="1"/>
</dbReference>
<feature type="region of interest" description="Disordered" evidence="5">
    <location>
        <begin position="222"/>
        <end position="254"/>
    </location>
</feature>
<keyword evidence="9" id="KW-1185">Reference proteome</keyword>
<dbReference type="InterPro" id="IPR036179">
    <property type="entry name" value="Ig-like_dom_sf"/>
</dbReference>
<name>A0ABQ8JVZ5_DERPT</name>
<dbReference type="InterPro" id="IPR007110">
    <property type="entry name" value="Ig-like_dom"/>
</dbReference>
<reference evidence="8 9" key="1">
    <citation type="journal article" date="2018" name="J. Allergy Clin. Immunol.">
        <title>High-quality assembly of Dermatophagoides pteronyssinus genome and transcriptome reveals a wide range of novel allergens.</title>
        <authorList>
            <person name="Liu X.Y."/>
            <person name="Yang K.Y."/>
            <person name="Wang M.Q."/>
            <person name="Kwok J.S."/>
            <person name="Zeng X."/>
            <person name="Yang Z."/>
            <person name="Xiao X.J."/>
            <person name="Lau C.P."/>
            <person name="Li Y."/>
            <person name="Huang Z.M."/>
            <person name="Ba J.G."/>
            <person name="Yim A.K."/>
            <person name="Ouyang C.Y."/>
            <person name="Ngai S.M."/>
            <person name="Chan T.F."/>
            <person name="Leung E.L."/>
            <person name="Liu L."/>
            <person name="Liu Z.G."/>
            <person name="Tsui S.K."/>
        </authorList>
    </citation>
    <scope>NUCLEOTIDE SEQUENCE [LARGE SCALE GENOMIC DNA]</scope>
    <source>
        <strain evidence="8">Derp</strain>
    </source>
</reference>
<feature type="transmembrane region" description="Helical" evidence="6">
    <location>
        <begin position="188"/>
        <end position="212"/>
    </location>
</feature>
<feature type="non-terminal residue" evidence="8">
    <location>
        <position position="1"/>
    </location>
</feature>
<comment type="subcellular location">
    <subcellularLocation>
        <location evidence="1">Membrane</location>
        <topology evidence="1">Single-pass membrane protein</topology>
    </subcellularLocation>
</comment>
<feature type="compositionally biased region" description="Low complexity" evidence="5">
    <location>
        <begin position="573"/>
        <end position="589"/>
    </location>
</feature>
<feature type="compositionally biased region" description="Low complexity" evidence="5">
    <location>
        <begin position="224"/>
        <end position="233"/>
    </location>
</feature>
<feature type="region of interest" description="Disordered" evidence="5">
    <location>
        <begin position="452"/>
        <end position="528"/>
    </location>
</feature>
<evidence type="ECO:0000256" key="1">
    <source>
        <dbReference type="ARBA" id="ARBA00004167"/>
    </source>
</evidence>
<accession>A0ABQ8JVZ5</accession>
<protein>
    <recommendedName>
        <fullName evidence="7">Ig-like domain-containing protein</fullName>
    </recommendedName>
</protein>
<feature type="compositionally biased region" description="Pro residues" evidence="5">
    <location>
        <begin position="651"/>
        <end position="669"/>
    </location>
</feature>
<dbReference type="PANTHER" id="PTHR12035">
    <property type="entry name" value="SIALIC ACID BINDING IMMUNOGLOBULIN-LIKE LECTIN"/>
    <property type="match status" value="1"/>
</dbReference>
<dbReference type="SUPFAM" id="SSF48726">
    <property type="entry name" value="Immunoglobulin"/>
    <property type="match status" value="2"/>
</dbReference>
<gene>
    <name evidence="8" type="ORF">DERP_002870</name>
</gene>
<evidence type="ECO:0000313" key="9">
    <source>
        <dbReference type="Proteomes" id="UP000887458"/>
    </source>
</evidence>
<feature type="region of interest" description="Disordered" evidence="5">
    <location>
        <begin position="647"/>
        <end position="697"/>
    </location>
</feature>
<evidence type="ECO:0000256" key="2">
    <source>
        <dbReference type="ARBA" id="ARBA00022692"/>
    </source>
</evidence>
<feature type="domain" description="Ig-like" evidence="7">
    <location>
        <begin position="93"/>
        <end position="172"/>
    </location>
</feature>
<feature type="compositionally biased region" description="Basic residues" evidence="5">
    <location>
        <begin position="383"/>
        <end position="395"/>
    </location>
</feature>
<keyword evidence="2 6" id="KW-0812">Transmembrane</keyword>
<feature type="region of interest" description="Disordered" evidence="5">
    <location>
        <begin position="567"/>
        <end position="619"/>
    </location>
</feature>
<feature type="compositionally biased region" description="Gly residues" evidence="5">
    <location>
        <begin position="518"/>
        <end position="527"/>
    </location>
</feature>
<feature type="domain" description="Ig-like" evidence="7">
    <location>
        <begin position="2"/>
        <end position="84"/>
    </location>
</feature>
<dbReference type="Gene3D" id="2.60.40.10">
    <property type="entry name" value="Immunoglobulins"/>
    <property type="match status" value="2"/>
</dbReference>
<feature type="compositionally biased region" description="Low complexity" evidence="5">
    <location>
        <begin position="599"/>
        <end position="610"/>
    </location>
</feature>
<feature type="compositionally biased region" description="Low complexity" evidence="5">
    <location>
        <begin position="452"/>
        <end position="517"/>
    </location>
</feature>
<feature type="compositionally biased region" description="Polar residues" evidence="5">
    <location>
        <begin position="404"/>
        <end position="417"/>
    </location>
</feature>
<evidence type="ECO:0000256" key="5">
    <source>
        <dbReference type="SAM" id="MobiDB-lite"/>
    </source>
</evidence>
<evidence type="ECO:0000256" key="4">
    <source>
        <dbReference type="ARBA" id="ARBA00023136"/>
    </source>
</evidence>
<evidence type="ECO:0000256" key="6">
    <source>
        <dbReference type="SAM" id="Phobius"/>
    </source>
</evidence>
<dbReference type="Proteomes" id="UP000887458">
    <property type="component" value="Unassembled WGS sequence"/>
</dbReference>
<dbReference type="InterPro" id="IPR051036">
    <property type="entry name" value="SIGLEC"/>
</dbReference>
<keyword evidence="3 6" id="KW-1133">Transmembrane helix</keyword>
<sequence>APENLRLSSIRVDVIENEHLPEIRCDSDALPEASYRWISNSFYDKFTGVIADTSILALNRTIQRDSTGTYTCIASNRHDRPSCTIYESRTGKENQDVVLICEITFANPSDGLEFFWSLNGTELNQTFIDELSHQDGMKSKIIIPAYDEQLFGTWTCSARNTVGQTDPNCTLFVDAPIAAESVLNDESLLIISAVIVAIIFAFLFILLCLIFIMKRRRHKNDIISQKSQTSSKKATTETERLSSSNSSTTATMPTSGDMYENMNFHRKPNCLTNLNGMASSYYHHHNPMLPQSSSPVTATPATVSSISPIPPTYDNATKSFNNTIEAFRRTQSARFPSNQNLGLNIYSIYNDPSQALMYADLKLPPPTIAPKPISNDIASMVNHHNHPHHHHHHNHSQQQQHQQRFSTTMTKNHSLAQYQHHHSTNTSFHSSTLAKTNSNNMINNTIKQSYNTTTTTTHYPNHVSSSQSSSLSSNNIHNNNNNNNNNNQQNNGSSSDSSTPPSLSTSSTNSNHYNVTNSGGGGGGGYGSNISPYIHHTYDRPDSIKHQSHMSLAKRMATISNSTNHHSSYIAGSLLPPTDDSRSSSSSNRSHNRNPPPTSSATTTTGSNDDGGIRSNNFIYHPNHHSNNIDNEITAIGGGHCEYAILRFDNPPSPQSNPRPKPPPLPPKPGTAVNANLFMPQTPPKRPAHLQMRKHYS</sequence>
<feature type="compositionally biased region" description="Polar residues" evidence="5">
    <location>
        <begin position="241"/>
        <end position="254"/>
    </location>
</feature>
<organism evidence="8 9">
    <name type="scientific">Dermatophagoides pteronyssinus</name>
    <name type="common">European house dust mite</name>
    <dbReference type="NCBI Taxonomy" id="6956"/>
    <lineage>
        <taxon>Eukaryota</taxon>
        <taxon>Metazoa</taxon>
        <taxon>Ecdysozoa</taxon>
        <taxon>Arthropoda</taxon>
        <taxon>Chelicerata</taxon>
        <taxon>Arachnida</taxon>
        <taxon>Acari</taxon>
        <taxon>Acariformes</taxon>
        <taxon>Sarcoptiformes</taxon>
        <taxon>Astigmata</taxon>
        <taxon>Psoroptidia</taxon>
        <taxon>Analgoidea</taxon>
        <taxon>Pyroglyphidae</taxon>
        <taxon>Dermatophagoidinae</taxon>
        <taxon>Dermatophagoides</taxon>
    </lineage>
</organism>
<keyword evidence="4 6" id="KW-0472">Membrane</keyword>
<reference evidence="8 9" key="2">
    <citation type="journal article" date="2022" name="Mol. Biol. Evol.">
        <title>Comparative Genomics Reveals Insights into the Divergent Evolution of Astigmatic Mites and Household Pest Adaptations.</title>
        <authorList>
            <person name="Xiong Q."/>
            <person name="Wan A.T."/>
            <person name="Liu X."/>
            <person name="Fung C.S."/>
            <person name="Xiao X."/>
            <person name="Malainual N."/>
            <person name="Hou J."/>
            <person name="Wang L."/>
            <person name="Wang M."/>
            <person name="Yang K.Y."/>
            <person name="Cui Y."/>
            <person name="Leung E.L."/>
            <person name="Nong W."/>
            <person name="Shin S.K."/>
            <person name="Au S.W."/>
            <person name="Jeong K.Y."/>
            <person name="Chew F.T."/>
            <person name="Hui J.H."/>
            <person name="Leung T.F."/>
            <person name="Tungtrongchitr A."/>
            <person name="Zhong N."/>
            <person name="Liu Z."/>
            <person name="Tsui S.K."/>
        </authorList>
    </citation>
    <scope>NUCLEOTIDE SEQUENCE [LARGE SCALE GENOMIC DNA]</scope>
    <source>
        <strain evidence="8">Derp</strain>
    </source>
</reference>
<feature type="non-terminal residue" evidence="8">
    <location>
        <position position="697"/>
    </location>
</feature>
<comment type="caution">
    <text evidence="8">The sequence shown here is derived from an EMBL/GenBank/DDBJ whole genome shotgun (WGS) entry which is preliminary data.</text>
</comment>
<feature type="region of interest" description="Disordered" evidence="5">
    <location>
        <begin position="370"/>
        <end position="435"/>
    </location>
</feature>
<dbReference type="InterPro" id="IPR013783">
    <property type="entry name" value="Ig-like_fold"/>
</dbReference>
<dbReference type="PROSITE" id="PS50835">
    <property type="entry name" value="IG_LIKE"/>
    <property type="match status" value="2"/>
</dbReference>
<evidence type="ECO:0000259" key="7">
    <source>
        <dbReference type="PROSITE" id="PS50835"/>
    </source>
</evidence>
<evidence type="ECO:0000313" key="8">
    <source>
        <dbReference type="EMBL" id="KAH9426770.1"/>
    </source>
</evidence>
<dbReference type="EMBL" id="NJHN03000008">
    <property type="protein sequence ID" value="KAH9426770.1"/>
    <property type="molecule type" value="Genomic_DNA"/>
</dbReference>
<proteinExistence type="predicted"/>
<feature type="compositionally biased region" description="Basic residues" evidence="5">
    <location>
        <begin position="686"/>
        <end position="697"/>
    </location>
</feature>
<evidence type="ECO:0000256" key="3">
    <source>
        <dbReference type="ARBA" id="ARBA00022989"/>
    </source>
</evidence>
<dbReference type="PANTHER" id="PTHR12035:SF125">
    <property type="entry name" value="SIALIC ACID-BINDING IG-LIKE LECTIN 5"/>
    <property type="match status" value="1"/>
</dbReference>